<protein>
    <submittedName>
        <fullName evidence="2">Uncharacterized protein</fullName>
    </submittedName>
</protein>
<dbReference type="EMBL" id="MRZV01000551">
    <property type="protein sequence ID" value="PIK47904.1"/>
    <property type="molecule type" value="Genomic_DNA"/>
</dbReference>
<comment type="caution">
    <text evidence="2">The sequence shown here is derived from an EMBL/GenBank/DDBJ whole genome shotgun (WGS) entry which is preliminary data.</text>
</comment>
<evidence type="ECO:0000256" key="1">
    <source>
        <dbReference type="SAM" id="MobiDB-lite"/>
    </source>
</evidence>
<evidence type="ECO:0000313" key="3">
    <source>
        <dbReference type="Proteomes" id="UP000230750"/>
    </source>
</evidence>
<evidence type="ECO:0000313" key="2">
    <source>
        <dbReference type="EMBL" id="PIK47904.1"/>
    </source>
</evidence>
<gene>
    <name evidence="2" type="ORF">BSL78_15234</name>
</gene>
<organism evidence="2 3">
    <name type="scientific">Stichopus japonicus</name>
    <name type="common">Sea cucumber</name>
    <dbReference type="NCBI Taxonomy" id="307972"/>
    <lineage>
        <taxon>Eukaryota</taxon>
        <taxon>Metazoa</taxon>
        <taxon>Echinodermata</taxon>
        <taxon>Eleutherozoa</taxon>
        <taxon>Echinozoa</taxon>
        <taxon>Holothuroidea</taxon>
        <taxon>Aspidochirotacea</taxon>
        <taxon>Aspidochirotida</taxon>
        <taxon>Stichopodidae</taxon>
        <taxon>Apostichopus</taxon>
    </lineage>
</organism>
<feature type="non-terminal residue" evidence="2">
    <location>
        <position position="145"/>
    </location>
</feature>
<accession>A0A2G8KIT1</accession>
<feature type="compositionally biased region" description="Basic and acidic residues" evidence="1">
    <location>
        <begin position="67"/>
        <end position="80"/>
    </location>
</feature>
<sequence length="145" mass="16085">MLPPEVDYGTQKLKGFLPYAPRSISAILLLHSLSTSVSVDLEMAVRSNEEKDKQGHSSSDYTGYHTDLLKRKDDEKRVETSFKGPTNTYTSHDNPDYDGDSDHEEEDPLLNSKVQEVVLAKLPAGDTKETTQVARTVSLCNAKTV</sequence>
<feature type="compositionally biased region" description="Polar residues" evidence="1">
    <location>
        <begin position="83"/>
        <end position="92"/>
    </location>
</feature>
<feature type="compositionally biased region" description="Acidic residues" evidence="1">
    <location>
        <begin position="96"/>
        <end position="108"/>
    </location>
</feature>
<dbReference type="Proteomes" id="UP000230750">
    <property type="component" value="Unassembled WGS sequence"/>
</dbReference>
<keyword evidence="3" id="KW-1185">Reference proteome</keyword>
<feature type="region of interest" description="Disordered" evidence="1">
    <location>
        <begin position="46"/>
        <end position="109"/>
    </location>
</feature>
<dbReference type="AlphaFoldDB" id="A0A2G8KIT1"/>
<name>A0A2G8KIT1_STIJA</name>
<reference evidence="2 3" key="1">
    <citation type="journal article" date="2017" name="PLoS Biol.">
        <title>The sea cucumber genome provides insights into morphological evolution and visceral regeneration.</title>
        <authorList>
            <person name="Zhang X."/>
            <person name="Sun L."/>
            <person name="Yuan J."/>
            <person name="Sun Y."/>
            <person name="Gao Y."/>
            <person name="Zhang L."/>
            <person name="Li S."/>
            <person name="Dai H."/>
            <person name="Hamel J.F."/>
            <person name="Liu C."/>
            <person name="Yu Y."/>
            <person name="Liu S."/>
            <person name="Lin W."/>
            <person name="Guo K."/>
            <person name="Jin S."/>
            <person name="Xu P."/>
            <person name="Storey K.B."/>
            <person name="Huan P."/>
            <person name="Zhang T."/>
            <person name="Zhou Y."/>
            <person name="Zhang J."/>
            <person name="Lin C."/>
            <person name="Li X."/>
            <person name="Xing L."/>
            <person name="Huo D."/>
            <person name="Sun M."/>
            <person name="Wang L."/>
            <person name="Mercier A."/>
            <person name="Li F."/>
            <person name="Yang H."/>
            <person name="Xiang J."/>
        </authorList>
    </citation>
    <scope>NUCLEOTIDE SEQUENCE [LARGE SCALE GENOMIC DNA]</scope>
    <source>
        <strain evidence="2">Shaxun</strain>
        <tissue evidence="2">Muscle</tissue>
    </source>
</reference>
<proteinExistence type="predicted"/>